<feature type="compositionally biased region" description="Low complexity" evidence="1">
    <location>
        <begin position="996"/>
        <end position="1013"/>
    </location>
</feature>
<feature type="compositionally biased region" description="Basic residues" evidence="1">
    <location>
        <begin position="383"/>
        <end position="395"/>
    </location>
</feature>
<name>A0AAR5PMI2_DENPD</name>
<feature type="compositionally biased region" description="Low complexity" evidence="1">
    <location>
        <begin position="396"/>
        <end position="410"/>
    </location>
</feature>
<feature type="region of interest" description="Disordered" evidence="1">
    <location>
        <begin position="543"/>
        <end position="707"/>
    </location>
</feature>
<protein>
    <recommendedName>
        <fullName evidence="4">Matrin-type domain-containing protein</fullName>
    </recommendedName>
</protein>
<feature type="compositionally biased region" description="Basic and acidic residues" evidence="1">
    <location>
        <begin position="1232"/>
        <end position="1243"/>
    </location>
</feature>
<organism evidence="2 3">
    <name type="scientific">Dendroctonus ponderosae</name>
    <name type="common">Mountain pine beetle</name>
    <dbReference type="NCBI Taxonomy" id="77166"/>
    <lineage>
        <taxon>Eukaryota</taxon>
        <taxon>Metazoa</taxon>
        <taxon>Ecdysozoa</taxon>
        <taxon>Arthropoda</taxon>
        <taxon>Hexapoda</taxon>
        <taxon>Insecta</taxon>
        <taxon>Pterygota</taxon>
        <taxon>Neoptera</taxon>
        <taxon>Endopterygota</taxon>
        <taxon>Coleoptera</taxon>
        <taxon>Polyphaga</taxon>
        <taxon>Cucujiformia</taxon>
        <taxon>Curculionidae</taxon>
        <taxon>Scolytinae</taxon>
        <taxon>Dendroctonus</taxon>
    </lineage>
</organism>
<feature type="region of interest" description="Disordered" evidence="1">
    <location>
        <begin position="1232"/>
        <end position="1263"/>
    </location>
</feature>
<feature type="compositionally biased region" description="Basic and acidic residues" evidence="1">
    <location>
        <begin position="970"/>
        <end position="986"/>
    </location>
</feature>
<feature type="compositionally biased region" description="Basic and acidic residues" evidence="1">
    <location>
        <begin position="367"/>
        <end position="382"/>
    </location>
</feature>
<dbReference type="EnsemblMetazoa" id="XM_019906437.1">
    <property type="protein sequence ID" value="XP_019761996.1"/>
    <property type="gene ID" value="LOC109538966"/>
</dbReference>
<dbReference type="EnsemblMetazoa" id="XM_019906439.1">
    <property type="protein sequence ID" value="XP_019761998.1"/>
    <property type="gene ID" value="LOC109538966"/>
</dbReference>
<feature type="compositionally biased region" description="Basic and acidic residues" evidence="1">
    <location>
        <begin position="694"/>
        <end position="707"/>
    </location>
</feature>
<dbReference type="Proteomes" id="UP000019118">
    <property type="component" value="Unassembled WGS sequence"/>
</dbReference>
<dbReference type="EnsemblMetazoa" id="XM_019906438.1">
    <property type="protein sequence ID" value="XP_019761997.1"/>
    <property type="gene ID" value="LOC109538966"/>
</dbReference>
<feature type="compositionally biased region" description="Basic and acidic residues" evidence="1">
    <location>
        <begin position="646"/>
        <end position="687"/>
    </location>
</feature>
<reference evidence="3" key="1">
    <citation type="journal article" date="2013" name="Genome Biol.">
        <title>Draft genome of the mountain pine beetle, Dendroctonus ponderosae Hopkins, a major forest pest.</title>
        <authorList>
            <person name="Keeling C.I."/>
            <person name="Yuen M.M."/>
            <person name="Liao N.Y."/>
            <person name="Docking T.R."/>
            <person name="Chan S.K."/>
            <person name="Taylor G.A."/>
            <person name="Palmquist D.L."/>
            <person name="Jackman S.D."/>
            <person name="Nguyen A."/>
            <person name="Li M."/>
            <person name="Henderson H."/>
            <person name="Janes J.K."/>
            <person name="Zhao Y."/>
            <person name="Pandoh P."/>
            <person name="Moore R."/>
            <person name="Sperling F.A."/>
            <person name="Huber D.P."/>
            <person name="Birol I."/>
            <person name="Jones S.J."/>
            <person name="Bohlmann J."/>
        </authorList>
    </citation>
    <scope>NUCLEOTIDE SEQUENCE</scope>
</reference>
<reference evidence="2" key="2">
    <citation type="submission" date="2024-08" db="UniProtKB">
        <authorList>
            <consortium name="EnsemblMetazoa"/>
        </authorList>
    </citation>
    <scope>IDENTIFICATION</scope>
</reference>
<feature type="compositionally biased region" description="Low complexity" evidence="1">
    <location>
        <begin position="560"/>
        <end position="570"/>
    </location>
</feature>
<feature type="region of interest" description="Disordered" evidence="1">
    <location>
        <begin position="967"/>
        <end position="1017"/>
    </location>
</feature>
<proteinExistence type="predicted"/>
<feature type="compositionally biased region" description="Basic and acidic residues" evidence="1">
    <location>
        <begin position="415"/>
        <end position="430"/>
    </location>
</feature>
<keyword evidence="3" id="KW-1185">Reference proteome</keyword>
<feature type="compositionally biased region" description="Polar residues" evidence="1">
    <location>
        <begin position="1345"/>
        <end position="1369"/>
    </location>
</feature>
<evidence type="ECO:0008006" key="4">
    <source>
        <dbReference type="Google" id="ProtNLM"/>
    </source>
</evidence>
<evidence type="ECO:0000256" key="1">
    <source>
        <dbReference type="SAM" id="MobiDB-lite"/>
    </source>
</evidence>
<feature type="compositionally biased region" description="Basic residues" evidence="1">
    <location>
        <begin position="602"/>
        <end position="619"/>
    </location>
</feature>
<feature type="compositionally biased region" description="Basic and acidic residues" evidence="1">
    <location>
        <begin position="571"/>
        <end position="589"/>
    </location>
</feature>
<evidence type="ECO:0000313" key="3">
    <source>
        <dbReference type="Proteomes" id="UP000019118"/>
    </source>
</evidence>
<accession>A0AAR5PMI2</accession>
<feature type="region of interest" description="Disordered" evidence="1">
    <location>
        <begin position="1327"/>
        <end position="1381"/>
    </location>
</feature>
<dbReference type="KEGG" id="dpa:109538966"/>
<feature type="region of interest" description="Disordered" evidence="1">
    <location>
        <begin position="300"/>
        <end position="430"/>
    </location>
</feature>
<feature type="compositionally biased region" description="Basic and acidic residues" evidence="1">
    <location>
        <begin position="621"/>
        <end position="638"/>
    </location>
</feature>
<dbReference type="GeneID" id="109538966"/>
<sequence>MEPAAPGTEDEVVNFKSLNKKETENDRLLKIKAVLKNGQLDNVFELTYVNGGEHWFCRICECPIMGRVYQHELGRRHSINMTAALNRPGNRDFKEVIPMESEETPQLELAVGEPLPPGFEGEVTRKAQIQDRLDGFKVGPLVALEYLIEMSDYDISKEPSYLCILCDKKGDPRTVLTHLASYNHISQYLQKHFPSCYRSLAPYMTKQYKRNWQIVLQKIAEAIEKTFGRLKPFCIDQDKFKNERMFYLSKISKGPHFYEQPGKTFVELVVHEHLTKTFEVEEARAVKANATSFGEKTFTEPVKQTIKRSPSPPVVANPVKKMRTPLVQSKKPTGVSRRRSLSSVSSISSDEDKTKANVKHLARNRSPPRDTKRSFDSRIKERSFRRRSPSPRRRSSSPSRRSASRRVSLSPRHKRADDDERRKNREKEKLQKVEEFHKLSKAIENDISKTLKQHEKNPEKHPKYNDEWKLFWNKRYKELQAEGKDASKYDFKPEWIVFWGKRMKELSNEELKRRKDGLRKRLGLPEEVQPISFRIGAATVVSKGSSLKETRAPNAPMTALPDIDPDVIVLDDIKDSPKKSNKDRSHSPWESDSSVSRAPSPKGRRLSRSPADRRRRSMRSRSNDRRSMEKRRSSERSRRSPGRTKRTFDRRSPERNKRSDRRSPDRGRRSTERRSSDKNRRSLDRRSRDRRSRSRDSYKAPKSFVRDRDLDKHLTEISRERATRESSFERDMRAKERIRTVAELPWEREKMMYATPRMPMDEFYSSSMMRDSRSATFMLADADNEPDDGEQVNIVSVLRLLTALEERLGALGPKIIDLLAQALALEKKEANSSETLLDNEINCVMFETVKEKLKGQLLAGLVDPVQERAFKKAIRKTANLIHLGSQRKKTQAAPVPGAVAVPGVGSVDKAAIAKQLANALIAQGKTDVTQAELEQLINAVVGMAEASKASNKPITAANFLSQLAGSSSESKSEKINRPTSDAKSKNYDPFSLDGLTEPLSPSTPEKSTTSTMENLSDSDLQTLLQNFKDLSTEEQMNLINYLKKLELNEPERVERLRKFVTLADKSSNPSEVVDLDTEPSPKRKSSPFCNRMGDINTNVKAKNDDKSINIHLDSEDEDYSYEDVVKAASKNIKQKEMEDNRKIVEDSIVFSSAQKESNLADAKALISNLMSTLSGVTAAGNMLGMSSGNNTASAKSTTISTSSAEFSKTLSSINMDSLANIVSNVQRATQDRNRTTFSVEKDGNSSGQDRNRFNRPGYNYLPPNNMPINRPSSQMNDVQSLGFDLSRSLQAPGTGVPARLPGVRPMNTFGPGSAPVGSPSAMHMNMRPRGGPGFAQFQRGPPPNQFGNTNYMNQQRPRQPFNSNFNSQRPGAPRGSNFNNW</sequence>
<evidence type="ECO:0000313" key="2">
    <source>
        <dbReference type="EnsemblMetazoa" id="XP_019761996.1"/>
    </source>
</evidence>